<name>A0A1A9VDA5_GLOAU</name>
<feature type="domain" description="Potassium channel tetramerisation-type BTB" evidence="1">
    <location>
        <begin position="24"/>
        <end position="63"/>
    </location>
</feature>
<dbReference type="PANTHER" id="PTHR14958">
    <property type="entry name" value="POTASSIUM CHANNEL TETRAMERISATION DOMAIN CONTAINING PROTEIN"/>
    <property type="match status" value="1"/>
</dbReference>
<evidence type="ECO:0000313" key="2">
    <source>
        <dbReference type="EnsemblMetazoa" id="GAUT033612-PA"/>
    </source>
</evidence>
<dbReference type="GO" id="GO:0051260">
    <property type="term" value="P:protein homooligomerization"/>
    <property type="evidence" value="ECO:0007669"/>
    <property type="project" value="InterPro"/>
</dbReference>
<reference evidence="2" key="1">
    <citation type="submission" date="2020-05" db="UniProtKB">
        <authorList>
            <consortium name="EnsemblMetazoa"/>
        </authorList>
    </citation>
    <scope>IDENTIFICATION</scope>
    <source>
        <strain evidence="2">TTRI</strain>
    </source>
</reference>
<dbReference type="GO" id="GO:0005737">
    <property type="term" value="C:cytoplasm"/>
    <property type="evidence" value="ECO:0007669"/>
    <property type="project" value="TreeGrafter"/>
</dbReference>
<protein>
    <recommendedName>
        <fullName evidence="1">Potassium channel tetramerisation-type BTB domain-containing protein</fullName>
    </recommendedName>
</protein>
<dbReference type="GO" id="GO:0031463">
    <property type="term" value="C:Cul3-RING ubiquitin ligase complex"/>
    <property type="evidence" value="ECO:0007669"/>
    <property type="project" value="TreeGrafter"/>
</dbReference>
<dbReference type="SUPFAM" id="SSF54695">
    <property type="entry name" value="POZ domain"/>
    <property type="match status" value="1"/>
</dbReference>
<evidence type="ECO:0000259" key="1">
    <source>
        <dbReference type="Pfam" id="PF02214"/>
    </source>
</evidence>
<dbReference type="VEuPathDB" id="VectorBase:GAUT033612"/>
<dbReference type="EnsemblMetazoa" id="GAUT033612-RA">
    <property type="protein sequence ID" value="GAUT033612-PA"/>
    <property type="gene ID" value="GAUT033612"/>
</dbReference>
<dbReference type="InterPro" id="IPR011333">
    <property type="entry name" value="SKP1/BTB/POZ_sf"/>
</dbReference>
<dbReference type="GO" id="GO:0097602">
    <property type="term" value="F:cullin family protein binding"/>
    <property type="evidence" value="ECO:0007669"/>
    <property type="project" value="TreeGrafter"/>
</dbReference>
<dbReference type="Proteomes" id="UP000078200">
    <property type="component" value="Unassembled WGS sequence"/>
</dbReference>
<dbReference type="PANTHER" id="PTHR14958:SF29">
    <property type="entry name" value="INSOMNIAC, ISOFORM B"/>
    <property type="match status" value="1"/>
</dbReference>
<evidence type="ECO:0000313" key="3">
    <source>
        <dbReference type="Proteomes" id="UP000078200"/>
    </source>
</evidence>
<sequence>MTTVNINTRKSSNVLKKQGTDQWVKLNVGGQYFLTTKTTLSRDPNSFLSRLIQEDCDLISDRRKNDCCELSACDEKVVKAYGHTFEDLEWLLFSLNSYSDSSYEVTIIVMRSLVSSLVVLI</sequence>
<dbReference type="AlphaFoldDB" id="A0A1A9VDA5"/>
<accession>A0A1A9VDA5</accession>
<dbReference type="GO" id="GO:0043161">
    <property type="term" value="P:proteasome-mediated ubiquitin-dependent protein catabolic process"/>
    <property type="evidence" value="ECO:0007669"/>
    <property type="project" value="TreeGrafter"/>
</dbReference>
<dbReference type="Pfam" id="PF02214">
    <property type="entry name" value="BTB_2"/>
    <property type="match status" value="1"/>
</dbReference>
<dbReference type="Gene3D" id="3.30.710.10">
    <property type="entry name" value="Potassium Channel Kv1.1, Chain A"/>
    <property type="match status" value="1"/>
</dbReference>
<proteinExistence type="predicted"/>
<organism evidence="2 3">
    <name type="scientific">Glossina austeni</name>
    <name type="common">Savannah tsetse fly</name>
    <dbReference type="NCBI Taxonomy" id="7395"/>
    <lineage>
        <taxon>Eukaryota</taxon>
        <taxon>Metazoa</taxon>
        <taxon>Ecdysozoa</taxon>
        <taxon>Arthropoda</taxon>
        <taxon>Hexapoda</taxon>
        <taxon>Insecta</taxon>
        <taxon>Pterygota</taxon>
        <taxon>Neoptera</taxon>
        <taxon>Endopterygota</taxon>
        <taxon>Diptera</taxon>
        <taxon>Brachycera</taxon>
        <taxon>Muscomorpha</taxon>
        <taxon>Hippoboscoidea</taxon>
        <taxon>Glossinidae</taxon>
        <taxon>Glossina</taxon>
    </lineage>
</organism>
<keyword evidence="3" id="KW-1185">Reference proteome</keyword>
<dbReference type="STRING" id="7395.A0A1A9VDA5"/>
<dbReference type="InterPro" id="IPR003131">
    <property type="entry name" value="T1-type_BTB"/>
</dbReference>